<reference evidence="3" key="1">
    <citation type="submission" date="2016-11" db="EMBL/GenBank/DDBJ databases">
        <authorList>
            <person name="Varghese N."/>
            <person name="Submissions S."/>
        </authorList>
    </citation>
    <scope>NUCLEOTIDE SEQUENCE [LARGE SCALE GENOMIC DNA]</scope>
    <source>
        <strain evidence="3">CGMCC 1.7063</strain>
    </source>
</reference>
<evidence type="ECO:0000313" key="2">
    <source>
        <dbReference type="EMBL" id="SHF07477.1"/>
    </source>
</evidence>
<keyword evidence="1" id="KW-0812">Transmembrane</keyword>
<proteinExistence type="predicted"/>
<evidence type="ECO:0000256" key="1">
    <source>
        <dbReference type="SAM" id="Phobius"/>
    </source>
</evidence>
<dbReference type="EMBL" id="FQVA01000001">
    <property type="protein sequence ID" value="SHF07477.1"/>
    <property type="molecule type" value="Genomic_DNA"/>
</dbReference>
<dbReference type="AlphaFoldDB" id="A0A1M4YPB0"/>
<keyword evidence="3" id="KW-1185">Reference proteome</keyword>
<name>A0A1M4YPB0_9GAMM</name>
<feature type="transmembrane region" description="Helical" evidence="1">
    <location>
        <begin position="48"/>
        <end position="66"/>
    </location>
</feature>
<gene>
    <name evidence="2" type="ORF">SAMN04487965_1307</name>
</gene>
<keyword evidence="1" id="KW-0472">Membrane</keyword>
<organism evidence="2 3">
    <name type="scientific">Microbulbifer donghaiensis</name>
    <dbReference type="NCBI Taxonomy" id="494016"/>
    <lineage>
        <taxon>Bacteria</taxon>
        <taxon>Pseudomonadati</taxon>
        <taxon>Pseudomonadota</taxon>
        <taxon>Gammaproteobacteria</taxon>
        <taxon>Cellvibrionales</taxon>
        <taxon>Microbulbiferaceae</taxon>
        <taxon>Microbulbifer</taxon>
    </lineage>
</organism>
<accession>A0A1M4YPB0</accession>
<keyword evidence="1" id="KW-1133">Transmembrane helix</keyword>
<protein>
    <submittedName>
        <fullName evidence="2">Uncharacterized protein</fullName>
    </submittedName>
</protein>
<sequence length="98" mass="11217">MAAACDQVPSHNWIPFLRAGSRPYRRAYGLVSHLEKSRDRFCRDAPGIVGRWLILIAVLMPARLFCSGNYPRRKKKRLAEKAQRAVCPKHTDAAVWQN</sequence>
<dbReference type="Proteomes" id="UP000184170">
    <property type="component" value="Unassembled WGS sequence"/>
</dbReference>
<evidence type="ECO:0000313" key="3">
    <source>
        <dbReference type="Proteomes" id="UP000184170"/>
    </source>
</evidence>